<gene>
    <name evidence="11" type="ORF">QVD17_17792</name>
</gene>
<evidence type="ECO:0008006" key="13">
    <source>
        <dbReference type="Google" id="ProtNLM"/>
    </source>
</evidence>
<dbReference type="EMBL" id="JAUHHV010000004">
    <property type="protein sequence ID" value="KAK1428951.1"/>
    <property type="molecule type" value="Genomic_DNA"/>
</dbReference>
<evidence type="ECO:0000313" key="12">
    <source>
        <dbReference type="Proteomes" id="UP001229421"/>
    </source>
</evidence>
<comment type="subunit">
    <text evidence="6">Interacts with the CDC2 and CDK2 protein kinases to form a serine/threonine kinase holoenzyme complex. The cyclin subunit imparts substrate specificity to the complex.</text>
</comment>
<accession>A0AAD8KXD1</accession>
<keyword evidence="2" id="KW-0132">Cell division</keyword>
<evidence type="ECO:0000256" key="8">
    <source>
        <dbReference type="SAM" id="MobiDB-lite"/>
    </source>
</evidence>
<dbReference type="Proteomes" id="UP001229421">
    <property type="component" value="Unassembled WGS sequence"/>
</dbReference>
<dbReference type="FunFam" id="1.10.472.10:FF:000001">
    <property type="entry name" value="G2/mitotic-specific cyclin"/>
    <property type="match status" value="1"/>
</dbReference>
<feature type="domain" description="Cyclin-like" evidence="9">
    <location>
        <begin position="325"/>
        <end position="410"/>
    </location>
</feature>
<dbReference type="Gene3D" id="1.10.472.10">
    <property type="entry name" value="Cyclin-like"/>
    <property type="match status" value="2"/>
</dbReference>
<evidence type="ECO:0000256" key="7">
    <source>
        <dbReference type="RuleBase" id="RU000383"/>
    </source>
</evidence>
<dbReference type="InterPro" id="IPR039361">
    <property type="entry name" value="Cyclin"/>
</dbReference>
<keyword evidence="3 7" id="KW-0195">Cyclin</keyword>
<feature type="domain" description="Cyclin C-terminal" evidence="10">
    <location>
        <begin position="321"/>
        <end position="442"/>
    </location>
</feature>
<dbReference type="InterPro" id="IPR048258">
    <property type="entry name" value="Cyclins_cyclin-box"/>
</dbReference>
<keyword evidence="4" id="KW-0131">Cell cycle</keyword>
<dbReference type="SUPFAM" id="SSF47954">
    <property type="entry name" value="Cyclin-like"/>
    <property type="match status" value="2"/>
</dbReference>
<evidence type="ECO:0000256" key="1">
    <source>
        <dbReference type="ARBA" id="ARBA00006955"/>
    </source>
</evidence>
<evidence type="ECO:0000313" key="11">
    <source>
        <dbReference type="EMBL" id="KAK1428951.1"/>
    </source>
</evidence>
<feature type="region of interest" description="Disordered" evidence="8">
    <location>
        <begin position="80"/>
        <end position="176"/>
    </location>
</feature>
<dbReference type="InterPro" id="IPR013763">
    <property type="entry name" value="Cyclin-like_dom"/>
</dbReference>
<dbReference type="PIRSF" id="PIRSF001771">
    <property type="entry name" value="Cyclin_A_B_D_E"/>
    <property type="match status" value="1"/>
</dbReference>
<evidence type="ECO:0000259" key="9">
    <source>
        <dbReference type="SMART" id="SM00385"/>
    </source>
</evidence>
<dbReference type="AlphaFoldDB" id="A0AAD8KXD1"/>
<feature type="domain" description="Cyclin-like" evidence="9">
    <location>
        <begin position="228"/>
        <end position="312"/>
    </location>
</feature>
<sequence length="452" mass="51051">MASRHVLQEHNRGEAVGAMKHRNNNMGVAPAAGQNKSRRALGDIGNMVTLRPLDGKPLPVITRPVTRSFCAQLLANAQKDAAEKKKKPLTLNADNNKMVQPKKKATVKPKPQPVPQNATVIEISPDTVEKQKPESSRKKKPQSSLTSTLTARSKAACGLNYKPKPKPKPKPKNIVDIDADDVNNELAAVEYVEDIYKFYKLVENETKVHDYMNSQPEINDKMRAILIDWLIEVHNKFELTPETLYLTINVVDRFLAGETVARRELQCVGMSAMLIASKYEEIWAPEVNDLVQISDRAYEHRHVLVMEKRILGRLEWNLTVPTPYVFLVRFIKATAEPLENIMENMVYFYAELGIMNYEIIIRFSPSMVAAAAVYAARSTLNKSQVWHETLELHTGFTETQVVECAKRMVVFHSTAITDEKRRVIYRKYSNVERGAVALYPPAKDLLTAALSS</sequence>
<dbReference type="InterPro" id="IPR046965">
    <property type="entry name" value="Cyclin_A/B-like"/>
</dbReference>
<organism evidence="11 12">
    <name type="scientific">Tagetes erecta</name>
    <name type="common">African marigold</name>
    <dbReference type="NCBI Taxonomy" id="13708"/>
    <lineage>
        <taxon>Eukaryota</taxon>
        <taxon>Viridiplantae</taxon>
        <taxon>Streptophyta</taxon>
        <taxon>Embryophyta</taxon>
        <taxon>Tracheophyta</taxon>
        <taxon>Spermatophyta</taxon>
        <taxon>Magnoliopsida</taxon>
        <taxon>eudicotyledons</taxon>
        <taxon>Gunneridae</taxon>
        <taxon>Pentapetalae</taxon>
        <taxon>asterids</taxon>
        <taxon>campanulids</taxon>
        <taxon>Asterales</taxon>
        <taxon>Asteraceae</taxon>
        <taxon>Asteroideae</taxon>
        <taxon>Heliantheae alliance</taxon>
        <taxon>Tageteae</taxon>
        <taxon>Tagetes</taxon>
    </lineage>
</organism>
<dbReference type="PROSITE" id="PS00292">
    <property type="entry name" value="CYCLINS"/>
    <property type="match status" value="1"/>
</dbReference>
<evidence type="ECO:0000256" key="2">
    <source>
        <dbReference type="ARBA" id="ARBA00022618"/>
    </source>
</evidence>
<dbReference type="SMART" id="SM00385">
    <property type="entry name" value="CYCLIN"/>
    <property type="match status" value="2"/>
</dbReference>
<reference evidence="11" key="1">
    <citation type="journal article" date="2023" name="bioRxiv">
        <title>Improved chromosome-level genome assembly for marigold (Tagetes erecta).</title>
        <authorList>
            <person name="Jiang F."/>
            <person name="Yuan L."/>
            <person name="Wang S."/>
            <person name="Wang H."/>
            <person name="Xu D."/>
            <person name="Wang A."/>
            <person name="Fan W."/>
        </authorList>
    </citation>
    <scope>NUCLEOTIDE SEQUENCE</scope>
    <source>
        <strain evidence="11">WSJ</strain>
        <tissue evidence="11">Leaf</tissue>
    </source>
</reference>
<dbReference type="InterPro" id="IPR006671">
    <property type="entry name" value="Cyclin_N"/>
</dbReference>
<keyword evidence="12" id="KW-1185">Reference proteome</keyword>
<dbReference type="CDD" id="cd20567">
    <property type="entry name" value="CYCLIN_AtCycB-like_rpt1"/>
    <property type="match status" value="1"/>
</dbReference>
<dbReference type="GO" id="GO:0051301">
    <property type="term" value="P:cell division"/>
    <property type="evidence" value="ECO:0007669"/>
    <property type="project" value="UniProtKB-KW"/>
</dbReference>
<comment type="similarity">
    <text evidence="1">Belongs to the cyclin family. Cyclin AB subfamily.</text>
</comment>
<dbReference type="FunFam" id="1.10.472.10:FF:000032">
    <property type="entry name" value="G2/mitotic-specific cyclin-1"/>
    <property type="match status" value="1"/>
</dbReference>
<evidence type="ECO:0000256" key="6">
    <source>
        <dbReference type="ARBA" id="ARBA00065123"/>
    </source>
</evidence>
<evidence type="ECO:0000256" key="4">
    <source>
        <dbReference type="ARBA" id="ARBA00023306"/>
    </source>
</evidence>
<dbReference type="PANTHER" id="PTHR10177">
    <property type="entry name" value="CYCLINS"/>
    <property type="match status" value="1"/>
</dbReference>
<dbReference type="InterPro" id="IPR036915">
    <property type="entry name" value="Cyclin-like_sf"/>
</dbReference>
<dbReference type="GO" id="GO:0044772">
    <property type="term" value="P:mitotic cell cycle phase transition"/>
    <property type="evidence" value="ECO:0007669"/>
    <property type="project" value="InterPro"/>
</dbReference>
<dbReference type="Pfam" id="PF00134">
    <property type="entry name" value="Cyclin_N"/>
    <property type="match status" value="1"/>
</dbReference>
<comment type="function">
    <text evidence="5">Essential for the control of the cell cycle at the G2/M (mitosis) transition. G2/M cyclins accumulate steadily during G2 and are abruptly destroyed at mitosis.</text>
</comment>
<dbReference type="SMART" id="SM01332">
    <property type="entry name" value="Cyclin_C"/>
    <property type="match status" value="1"/>
</dbReference>
<feature type="compositionally biased region" description="Polar residues" evidence="8">
    <location>
        <begin position="142"/>
        <end position="151"/>
    </location>
</feature>
<dbReference type="InterPro" id="IPR004367">
    <property type="entry name" value="Cyclin_C-dom"/>
</dbReference>
<protein>
    <recommendedName>
        <fullName evidence="13">Cyclin N-terminal domain-containing protein</fullName>
    </recommendedName>
</protein>
<proteinExistence type="inferred from homology"/>
<dbReference type="GO" id="GO:0010332">
    <property type="term" value="P:response to gamma radiation"/>
    <property type="evidence" value="ECO:0007669"/>
    <property type="project" value="UniProtKB-ARBA"/>
</dbReference>
<evidence type="ECO:0000256" key="5">
    <source>
        <dbReference type="ARBA" id="ARBA00059307"/>
    </source>
</evidence>
<dbReference type="Pfam" id="PF02984">
    <property type="entry name" value="Cyclin_C"/>
    <property type="match status" value="1"/>
</dbReference>
<evidence type="ECO:0000259" key="10">
    <source>
        <dbReference type="SMART" id="SM01332"/>
    </source>
</evidence>
<dbReference type="GO" id="GO:0016538">
    <property type="term" value="F:cyclin-dependent protein serine/threonine kinase regulator activity"/>
    <property type="evidence" value="ECO:0007669"/>
    <property type="project" value="InterPro"/>
</dbReference>
<comment type="caution">
    <text evidence="11">The sequence shown here is derived from an EMBL/GenBank/DDBJ whole genome shotgun (WGS) entry which is preliminary data.</text>
</comment>
<name>A0AAD8KXD1_TARER</name>
<evidence type="ECO:0000256" key="3">
    <source>
        <dbReference type="ARBA" id="ARBA00023127"/>
    </source>
</evidence>
<feature type="compositionally biased region" description="Basic and acidic residues" evidence="8">
    <location>
        <begin position="127"/>
        <end position="136"/>
    </location>
</feature>